<proteinExistence type="predicted"/>
<dbReference type="Proteomes" id="UP001597493">
    <property type="component" value="Unassembled WGS sequence"/>
</dbReference>
<evidence type="ECO:0000256" key="1">
    <source>
        <dbReference type="SAM" id="Phobius"/>
    </source>
</evidence>
<feature type="transmembrane region" description="Helical" evidence="1">
    <location>
        <begin position="137"/>
        <end position="153"/>
    </location>
</feature>
<protein>
    <submittedName>
        <fullName evidence="2">Multidrug resistance efflux transporter family protein</fullName>
    </submittedName>
</protein>
<dbReference type="InterPro" id="IPR032713">
    <property type="entry name" value="EmrE"/>
</dbReference>
<keyword evidence="1" id="KW-0812">Transmembrane</keyword>
<feature type="transmembrane region" description="Helical" evidence="1">
    <location>
        <begin position="261"/>
        <end position="283"/>
    </location>
</feature>
<accession>A0ABW5QTN4</accession>
<feature type="transmembrane region" description="Helical" evidence="1">
    <location>
        <begin position="31"/>
        <end position="50"/>
    </location>
</feature>
<feature type="transmembrane region" description="Helical" evidence="1">
    <location>
        <begin position="230"/>
        <end position="249"/>
    </location>
</feature>
<feature type="transmembrane region" description="Helical" evidence="1">
    <location>
        <begin position="70"/>
        <end position="89"/>
    </location>
</feature>
<dbReference type="EMBL" id="JBHUMY010000006">
    <property type="protein sequence ID" value="MFD2659761.1"/>
    <property type="molecule type" value="Genomic_DNA"/>
</dbReference>
<feature type="transmembrane region" description="Helical" evidence="1">
    <location>
        <begin position="198"/>
        <end position="218"/>
    </location>
</feature>
<sequence>MKPILIGLLASLFFSATFVLNQSMKFSGGNWMYAASLRFIFMAPFLVAIVAFRGNLKPLLRDMKARWKTWFGWSFVGFFVMYAPVCFAAEFEPGWLVAGTWQITIIAGLLVAPLFYKEMSTPDGTVRMRENIPWRSLPMSLVILVGVALMQWGNAERLSVSDILFGILPVAVAAFAYPLGNRKMMEACKGKLDTYQRVLGMTLASLPLWLLLALVAFMQDGPPSAGQTGQSLIVAVSSGVIATVLFFAATDMAKGSAQKLAAVEATQSGEVVFALAGELLLLSVPLPPAISWAGMLLVVAGMIMHSMVSGRLPVKPAHKAAASIQEDAISGHDRPASL</sequence>
<comment type="caution">
    <text evidence="2">The sequence shown here is derived from an EMBL/GenBank/DDBJ whole genome shotgun (WGS) entry which is preliminary data.</text>
</comment>
<organism evidence="2 3">
    <name type="scientific">Paenibacillus thailandensis</name>
    <dbReference type="NCBI Taxonomy" id="393250"/>
    <lineage>
        <taxon>Bacteria</taxon>
        <taxon>Bacillati</taxon>
        <taxon>Bacillota</taxon>
        <taxon>Bacilli</taxon>
        <taxon>Bacillales</taxon>
        <taxon>Paenibacillaceae</taxon>
        <taxon>Paenibacillus</taxon>
    </lineage>
</organism>
<dbReference type="RefSeq" id="WP_379270446.1">
    <property type="nucleotide sequence ID" value="NZ_JBHUGT010000023.1"/>
</dbReference>
<evidence type="ECO:0000313" key="3">
    <source>
        <dbReference type="Proteomes" id="UP001597493"/>
    </source>
</evidence>
<keyword evidence="1" id="KW-0472">Membrane</keyword>
<gene>
    <name evidence="2" type="ORF">ACFSW5_05700</name>
</gene>
<feature type="transmembrane region" description="Helical" evidence="1">
    <location>
        <begin position="95"/>
        <end position="116"/>
    </location>
</feature>
<keyword evidence="1" id="KW-1133">Transmembrane helix</keyword>
<reference evidence="3" key="1">
    <citation type="journal article" date="2019" name="Int. J. Syst. Evol. Microbiol.">
        <title>The Global Catalogue of Microorganisms (GCM) 10K type strain sequencing project: providing services to taxonomists for standard genome sequencing and annotation.</title>
        <authorList>
            <consortium name="The Broad Institute Genomics Platform"/>
            <consortium name="The Broad Institute Genome Sequencing Center for Infectious Disease"/>
            <person name="Wu L."/>
            <person name="Ma J."/>
        </authorList>
    </citation>
    <scope>NUCLEOTIDE SEQUENCE [LARGE SCALE GENOMIC DNA]</scope>
    <source>
        <strain evidence="3">TISTR 1827</strain>
    </source>
</reference>
<name>A0ABW5QTN4_9BACL</name>
<keyword evidence="3" id="KW-1185">Reference proteome</keyword>
<dbReference type="Pfam" id="PF13536">
    <property type="entry name" value="EmrE"/>
    <property type="match status" value="1"/>
</dbReference>
<evidence type="ECO:0000313" key="2">
    <source>
        <dbReference type="EMBL" id="MFD2659761.1"/>
    </source>
</evidence>
<feature type="transmembrane region" description="Helical" evidence="1">
    <location>
        <begin position="159"/>
        <end position="177"/>
    </location>
</feature>